<dbReference type="RefSeq" id="WP_113981315.1">
    <property type="nucleotide sequence ID" value="NZ_QMEY01000005.1"/>
</dbReference>
<dbReference type="InterPro" id="IPR007214">
    <property type="entry name" value="YbaK/aa-tRNA-synth-assoc-dom"/>
</dbReference>
<dbReference type="SUPFAM" id="SSF55826">
    <property type="entry name" value="YbaK/ProRS associated domain"/>
    <property type="match status" value="1"/>
</dbReference>
<accession>A0A366M106</accession>
<proteinExistence type="predicted"/>
<feature type="domain" description="DUF4145" evidence="2">
    <location>
        <begin position="56"/>
        <end position="139"/>
    </location>
</feature>
<sequence>MCGQVLFLAAESAAIDPDRDPDGLPPRRARVLWPVAARRSRAAAAVPAALARELAEAESCLNAGAYTMTLVNVRRLLEGVCADHGAGGRTLHQGLRELRARGLVEGRLAAWAEDLREVGNAAAHISGDPVTRQDAEDAIILAEALVDHLYVVNRRYAEFRARRGPVRGAGAALRETPAMKLLRKSRVPFTPRQYMHDPGRAKSRRHLAAELGVPATRVLKAVIVRVDDRPIAALAPAVLNIDLPALAGAAGGAAARLAEPAEVTRLSWATASEVISPLALPYLTVIADETVGAPGPVYVSSGRHGLELELDPLDLIRLTGATLAPITTP</sequence>
<dbReference type="Proteomes" id="UP000253303">
    <property type="component" value="Unassembled WGS sequence"/>
</dbReference>
<evidence type="ECO:0000259" key="2">
    <source>
        <dbReference type="Pfam" id="PF13643"/>
    </source>
</evidence>
<protein>
    <recommendedName>
        <fullName evidence="5">DUF4145 domain-containing protein</fullName>
    </recommendedName>
</protein>
<dbReference type="Gene3D" id="3.90.960.10">
    <property type="entry name" value="YbaK/aminoacyl-tRNA synthetase-associated domain"/>
    <property type="match status" value="1"/>
</dbReference>
<dbReference type="Pfam" id="PF04073">
    <property type="entry name" value="tRNA_edit"/>
    <property type="match status" value="1"/>
</dbReference>
<dbReference type="InterPro" id="IPR025285">
    <property type="entry name" value="DUF4145"/>
</dbReference>
<dbReference type="Pfam" id="PF13643">
    <property type="entry name" value="DUF4145"/>
    <property type="match status" value="1"/>
</dbReference>
<dbReference type="GO" id="GO:0002161">
    <property type="term" value="F:aminoacyl-tRNA deacylase activity"/>
    <property type="evidence" value="ECO:0007669"/>
    <property type="project" value="InterPro"/>
</dbReference>
<organism evidence="3 4">
    <name type="scientific">Spongiactinospora rosea</name>
    <dbReference type="NCBI Taxonomy" id="2248750"/>
    <lineage>
        <taxon>Bacteria</taxon>
        <taxon>Bacillati</taxon>
        <taxon>Actinomycetota</taxon>
        <taxon>Actinomycetes</taxon>
        <taxon>Streptosporangiales</taxon>
        <taxon>Streptosporangiaceae</taxon>
        <taxon>Spongiactinospora</taxon>
    </lineage>
</organism>
<dbReference type="AlphaFoldDB" id="A0A366M106"/>
<feature type="domain" description="YbaK/aminoacyl-tRNA synthetase-associated" evidence="1">
    <location>
        <begin position="205"/>
        <end position="318"/>
    </location>
</feature>
<dbReference type="InterPro" id="IPR036754">
    <property type="entry name" value="YbaK/aa-tRNA-synt-asso_dom_sf"/>
</dbReference>
<keyword evidence="4" id="KW-1185">Reference proteome</keyword>
<gene>
    <name evidence="3" type="ORF">DP939_15070</name>
</gene>
<dbReference type="OrthoDB" id="4205792at2"/>
<name>A0A366M106_9ACTN</name>
<reference evidence="3 4" key="1">
    <citation type="submission" date="2018-06" db="EMBL/GenBank/DDBJ databases">
        <title>Sphaerisporangium craniellae sp. nov., isolated from a marine sponge in the South China Sea.</title>
        <authorList>
            <person name="Li L."/>
        </authorList>
    </citation>
    <scope>NUCLEOTIDE SEQUENCE [LARGE SCALE GENOMIC DNA]</scope>
    <source>
        <strain evidence="3 4">LHW63015</strain>
    </source>
</reference>
<evidence type="ECO:0000259" key="1">
    <source>
        <dbReference type="Pfam" id="PF04073"/>
    </source>
</evidence>
<dbReference type="EMBL" id="QMEY01000005">
    <property type="protein sequence ID" value="RBQ19254.1"/>
    <property type="molecule type" value="Genomic_DNA"/>
</dbReference>
<comment type="caution">
    <text evidence="3">The sequence shown here is derived from an EMBL/GenBank/DDBJ whole genome shotgun (WGS) entry which is preliminary data.</text>
</comment>
<evidence type="ECO:0008006" key="5">
    <source>
        <dbReference type="Google" id="ProtNLM"/>
    </source>
</evidence>
<evidence type="ECO:0000313" key="3">
    <source>
        <dbReference type="EMBL" id="RBQ19254.1"/>
    </source>
</evidence>
<evidence type="ECO:0000313" key="4">
    <source>
        <dbReference type="Proteomes" id="UP000253303"/>
    </source>
</evidence>